<dbReference type="EMBL" id="CM011679">
    <property type="protein sequence ID" value="TMS18660.1"/>
    <property type="molecule type" value="Genomic_DNA"/>
</dbReference>
<accession>A0ACD3RGV7</accession>
<evidence type="ECO:0000313" key="2">
    <source>
        <dbReference type="Proteomes" id="UP000793456"/>
    </source>
</evidence>
<keyword evidence="2" id="KW-1185">Reference proteome</keyword>
<name>A0ACD3RGV7_LARCR</name>
<proteinExistence type="predicted"/>
<reference evidence="1" key="1">
    <citation type="submission" date="2018-11" db="EMBL/GenBank/DDBJ databases">
        <title>The sequence and de novo assembly of Larimichthys crocea genome using PacBio and Hi-C technologies.</title>
        <authorList>
            <person name="Xu P."/>
            <person name="Chen B."/>
            <person name="Zhou Z."/>
            <person name="Ke Q."/>
            <person name="Wu Y."/>
            <person name="Bai H."/>
            <person name="Pu F."/>
        </authorList>
    </citation>
    <scope>NUCLEOTIDE SEQUENCE</scope>
    <source>
        <tissue evidence="1">Muscle</tissue>
    </source>
</reference>
<evidence type="ECO:0000313" key="1">
    <source>
        <dbReference type="EMBL" id="TMS18660.1"/>
    </source>
</evidence>
<dbReference type="Proteomes" id="UP000793456">
    <property type="component" value="Chromosome VI"/>
</dbReference>
<protein>
    <submittedName>
        <fullName evidence="1">Uncharacterized protein</fullName>
    </submittedName>
</protein>
<organism evidence="1 2">
    <name type="scientific">Larimichthys crocea</name>
    <name type="common">Large yellow croaker</name>
    <name type="synonym">Pseudosciaena crocea</name>
    <dbReference type="NCBI Taxonomy" id="215358"/>
    <lineage>
        <taxon>Eukaryota</taxon>
        <taxon>Metazoa</taxon>
        <taxon>Chordata</taxon>
        <taxon>Craniata</taxon>
        <taxon>Vertebrata</taxon>
        <taxon>Euteleostomi</taxon>
        <taxon>Actinopterygii</taxon>
        <taxon>Neopterygii</taxon>
        <taxon>Teleostei</taxon>
        <taxon>Neoteleostei</taxon>
        <taxon>Acanthomorphata</taxon>
        <taxon>Eupercaria</taxon>
        <taxon>Sciaenidae</taxon>
        <taxon>Larimichthys</taxon>
    </lineage>
</organism>
<feature type="non-terminal residue" evidence="1">
    <location>
        <position position="1"/>
    </location>
</feature>
<sequence length="316" mass="34700">GGHTLIHKEDKFDVDSKFERIVNVSLPKKTRNNGTLYALIFVHQAGVTPWQDPRQVHLVAQLTTYMVPKPPEISLISGEDQTQQGQKEEAQQKKPRDGKKATGSGAGGGSTSASDHPASHWRSRLTLNVVSDHFLFDREYLPSDVHRYLRVFQNGKKMVYLPLLFVDELSNRVKDLVKLRPTIRRLAPSNLGIQREKPQIYHLQWPPCPELACIYSALILHDDEVTVTEDKLNALIKAAGVTVEPFWPSLFAKALTSVDIGSLICNVGAGGGAPAGAPAAGAAAAGDAPAKEEEKKEEKKEESEESDDDMGFGLFD</sequence>
<comment type="caution">
    <text evidence="1">The sequence shown here is derived from an EMBL/GenBank/DDBJ whole genome shotgun (WGS) entry which is preliminary data.</text>
</comment>
<gene>
    <name evidence="1" type="ORF">E3U43_010986</name>
</gene>